<gene>
    <name evidence="3" type="ORF">ESCO_002223</name>
</gene>
<evidence type="ECO:0000313" key="4">
    <source>
        <dbReference type="Proteomes" id="UP000053831"/>
    </source>
</evidence>
<keyword evidence="1" id="KW-0175">Coiled coil</keyword>
<feature type="compositionally biased region" description="Low complexity" evidence="2">
    <location>
        <begin position="1"/>
        <end position="11"/>
    </location>
</feature>
<sequence length="584" mass="65586">MRRRSTTTSTTPDTKREGTEHRETRQGVMEVADSTTPPGPSAPAGGPLQVTSPDRVNRRDSCASTLRSQSRESTVHDKISQYNNMSVSMQSRALERKTADAALERARIGREEAEAETRHLKEETRALRKAIKEGKERERKVGERLEAVMEIRRFRKETFKAQSSILKLQEELKTSREAAKTLRENLQREKEKTNDREKEAITSRDQLASLQEQLNKTLDLIKVVEQERDAYKAAAKSEEIARIATEGRIPLPASDDNDDELASPPKKKARRGSIIRRVQDPRMSLTSMEIVSSAAGELEIEELSEQVRWERQRADRAQEMVEFMQAECLMHCCPCSKSKRRTSLLASREQPSRESPRPSITTALAEEPAEEDASEQMYELGTSDKPGRGRVLDPIFFPKEGFFRTVSEQDAIALEARQEADPERTSLLSLINAPRGDAFADALPVTYSIPTLPDSEPAHPRSVKEEKKQHRQLEEDEEKKGTITNITTTTKVPVRKSGSSAGSFFGQGTTRTASTGSNASFDHKDPAMIPTVTREQALAMIRERRGRARSATQLAPGPRLKGKSKERRDMSAPTEQAAKRQRRS</sequence>
<feature type="region of interest" description="Disordered" evidence="2">
    <location>
        <begin position="344"/>
        <end position="390"/>
    </location>
</feature>
<comment type="caution">
    <text evidence="3">The sequence shown here is derived from an EMBL/GenBank/DDBJ whole genome shotgun (WGS) entry which is preliminary data.</text>
</comment>
<name>A0A0M8MYY1_ESCWE</name>
<evidence type="ECO:0000256" key="1">
    <source>
        <dbReference type="SAM" id="Coils"/>
    </source>
</evidence>
<feature type="compositionally biased region" description="Polar residues" evidence="2">
    <location>
        <begin position="509"/>
        <end position="520"/>
    </location>
</feature>
<feature type="compositionally biased region" description="Basic and acidic residues" evidence="2">
    <location>
        <begin position="13"/>
        <end position="25"/>
    </location>
</feature>
<proteinExistence type="predicted"/>
<feature type="region of interest" description="Disordered" evidence="2">
    <location>
        <begin position="247"/>
        <end position="273"/>
    </location>
</feature>
<reference evidence="3 4" key="1">
    <citation type="submission" date="2015-07" db="EMBL/GenBank/DDBJ databases">
        <title>The genome of the fungus Escovopsis weberi, a specialized disease agent of ant agriculture.</title>
        <authorList>
            <person name="de Man T.J."/>
            <person name="Stajich J.E."/>
            <person name="Kubicek C.P."/>
            <person name="Chenthamara K."/>
            <person name="Atanasova L."/>
            <person name="Druzhinina I.S."/>
            <person name="Birnbaum S."/>
            <person name="Barribeau S.M."/>
            <person name="Teiling C."/>
            <person name="Suen G."/>
            <person name="Currie C."/>
            <person name="Gerardo N.M."/>
        </authorList>
    </citation>
    <scope>NUCLEOTIDE SEQUENCE [LARGE SCALE GENOMIC DNA]</scope>
</reference>
<feature type="region of interest" description="Disordered" evidence="2">
    <location>
        <begin position="1"/>
        <end position="78"/>
    </location>
</feature>
<feature type="region of interest" description="Disordered" evidence="2">
    <location>
        <begin position="183"/>
        <end position="204"/>
    </location>
</feature>
<dbReference type="OrthoDB" id="4495335at2759"/>
<dbReference type="EMBL" id="LGSR01000006">
    <property type="protein sequence ID" value="KOS22126.1"/>
    <property type="molecule type" value="Genomic_DNA"/>
</dbReference>
<feature type="region of interest" description="Disordered" evidence="2">
    <location>
        <begin position="541"/>
        <end position="584"/>
    </location>
</feature>
<protein>
    <submittedName>
        <fullName evidence="3">Uncharacterized protein</fullName>
    </submittedName>
</protein>
<dbReference type="PANTHER" id="PTHR42041:SF1">
    <property type="entry name" value="DNA ENDONUCLEASE ACTIVATOR CTP1 C-TERMINAL DOMAIN-CONTAINING PROTEIN"/>
    <property type="match status" value="1"/>
</dbReference>
<evidence type="ECO:0000313" key="3">
    <source>
        <dbReference type="EMBL" id="KOS22126.1"/>
    </source>
</evidence>
<feature type="region of interest" description="Disordered" evidence="2">
    <location>
        <begin position="493"/>
        <end position="525"/>
    </location>
</feature>
<feature type="compositionally biased region" description="Low complexity" evidence="2">
    <location>
        <begin position="497"/>
        <end position="508"/>
    </location>
</feature>
<dbReference type="Proteomes" id="UP000053831">
    <property type="component" value="Unassembled WGS sequence"/>
</dbReference>
<feature type="compositionally biased region" description="Basic and acidic residues" evidence="2">
    <location>
        <begin position="69"/>
        <end position="78"/>
    </location>
</feature>
<dbReference type="PANTHER" id="PTHR42041">
    <property type="entry name" value="DNA ENDONUCLEASE ACTIVATOR CTP1 C-TERMINAL DOMAIN-CONTAINING PROTEIN"/>
    <property type="match status" value="1"/>
</dbReference>
<accession>A0A0M8MYY1</accession>
<feature type="coiled-coil region" evidence="1">
    <location>
        <begin position="96"/>
        <end position="133"/>
    </location>
</feature>
<feature type="compositionally biased region" description="Basic and acidic residues" evidence="2">
    <location>
        <begin position="183"/>
        <end position="202"/>
    </location>
</feature>
<evidence type="ECO:0000256" key="2">
    <source>
        <dbReference type="SAM" id="MobiDB-lite"/>
    </source>
</evidence>
<feature type="compositionally biased region" description="Basic and acidic residues" evidence="2">
    <location>
        <begin position="456"/>
        <end position="481"/>
    </location>
</feature>
<dbReference type="AlphaFoldDB" id="A0A0M8MYY1"/>
<keyword evidence="4" id="KW-1185">Reference proteome</keyword>
<organism evidence="3 4">
    <name type="scientific">Escovopsis weberi</name>
    <dbReference type="NCBI Taxonomy" id="150374"/>
    <lineage>
        <taxon>Eukaryota</taxon>
        <taxon>Fungi</taxon>
        <taxon>Dikarya</taxon>
        <taxon>Ascomycota</taxon>
        <taxon>Pezizomycotina</taxon>
        <taxon>Sordariomycetes</taxon>
        <taxon>Hypocreomycetidae</taxon>
        <taxon>Hypocreales</taxon>
        <taxon>Hypocreaceae</taxon>
        <taxon>Escovopsis</taxon>
    </lineage>
</organism>
<feature type="region of interest" description="Disordered" evidence="2">
    <location>
        <begin position="451"/>
        <end position="481"/>
    </location>
</feature>